<dbReference type="AlphaFoldDB" id="A0AA40E8A8"/>
<dbReference type="EMBL" id="JAUIRO010000002">
    <property type="protein sequence ID" value="KAK0727701.1"/>
    <property type="molecule type" value="Genomic_DNA"/>
</dbReference>
<dbReference type="GeneID" id="85322708"/>
<organism evidence="2 3">
    <name type="scientific">Lasiosphaeria miniovina</name>
    <dbReference type="NCBI Taxonomy" id="1954250"/>
    <lineage>
        <taxon>Eukaryota</taxon>
        <taxon>Fungi</taxon>
        <taxon>Dikarya</taxon>
        <taxon>Ascomycota</taxon>
        <taxon>Pezizomycotina</taxon>
        <taxon>Sordariomycetes</taxon>
        <taxon>Sordariomycetidae</taxon>
        <taxon>Sordariales</taxon>
        <taxon>Lasiosphaeriaceae</taxon>
        <taxon>Lasiosphaeria</taxon>
    </lineage>
</organism>
<gene>
    <name evidence="2" type="ORF">B0T26DRAFT_672338</name>
</gene>
<name>A0AA40E8A8_9PEZI</name>
<dbReference type="PANTHER" id="PTHR24148:SF73">
    <property type="entry name" value="HET DOMAIN PROTEIN (AFU_ORTHOLOGUE AFUA_8G01020)"/>
    <property type="match status" value="1"/>
</dbReference>
<evidence type="ECO:0000313" key="2">
    <source>
        <dbReference type="EMBL" id="KAK0727701.1"/>
    </source>
</evidence>
<dbReference type="Proteomes" id="UP001172101">
    <property type="component" value="Unassembled WGS sequence"/>
</dbReference>
<comment type="caution">
    <text evidence="2">The sequence shown here is derived from an EMBL/GenBank/DDBJ whole genome shotgun (WGS) entry which is preliminary data.</text>
</comment>
<feature type="domain" description="Heterokaryon incompatibility" evidence="1">
    <location>
        <begin position="180"/>
        <end position="308"/>
    </location>
</feature>
<accession>A0AA40E8A8</accession>
<sequence length="803" mass="89368">MEKLRNRLQRGTIYVRLFGWVYWKLAVPVPLTRTVQDRRARLAEERVLRTSQPVPYKYQALGRPRAIRLLKIDKLEHAGIWRPGVIRCTVHEFPIAGAPPFNALSYTWKEDEVILDTVRDARYLIHPFVRLYGSKWWKALVNRSEGAPTRLPWLDEAVRRVTTATVRSPRQTLDGLPRRLILCDGQAMFVTQNLHNALSTVSRKNPGYWWIDQLCINQEDAQEKSVQVALMGELYKTASTVAIWLGARTSFEARIVPALELLANMPDDDVEAIAVSSLSLFYRAFPKLFALFGFFSRAWFDRLWIVQEFAVARHAAFLLGDVDIPLALATRALRRIEQVLSASSLGTFLNSADVPTENRSGLLDSRDYTATHGPWTLEKWLGVARGRKTTDPRDYVFGGLSLLGREADPAVPDVESQPVLVTRSESTALGADYAKPVEAVYFAFAVALFQSDLGINALSLVGTRKDAKRYPTWMVNLHEPLSPKPLHQLQVRQPRSVRSPGHRPTETEMYVGRECVFADAVHFDEIAAVGEPLTHWLSSGDGGASPDAPFHLAETFRLALELGPRYPPTGELLLTALWRTLILEDESASPSLDASFADAVRWYFDLSRAGIAKQDARTDWASKHDEDAYCEARSLHGQLGASLMSMLSREEYASTEFAGLRLPPAVNAPTKGKPDATTSDKGLNDPALWYGSWLAFFEAFHEAAPGRRLFVTRRGFLGMGPATAQAGDDVLFLRGAWAPYVFRSVDLAEVPGWEPGSELANLPPPRILVGEAFVHGVMGQLRAGDAELVAAAGKDAFTPVMII</sequence>
<dbReference type="Pfam" id="PF06985">
    <property type="entry name" value="HET"/>
    <property type="match status" value="1"/>
</dbReference>
<dbReference type="RefSeq" id="XP_060300556.1">
    <property type="nucleotide sequence ID" value="XM_060439438.1"/>
</dbReference>
<evidence type="ECO:0000259" key="1">
    <source>
        <dbReference type="Pfam" id="PF06985"/>
    </source>
</evidence>
<dbReference type="PANTHER" id="PTHR24148">
    <property type="entry name" value="ANKYRIN REPEAT DOMAIN-CONTAINING PROTEIN 39 HOMOLOG-RELATED"/>
    <property type="match status" value="1"/>
</dbReference>
<protein>
    <submittedName>
        <fullName evidence="2">Heterokaryon incompatibility protein-domain-containing protein</fullName>
    </submittedName>
</protein>
<dbReference type="InterPro" id="IPR010730">
    <property type="entry name" value="HET"/>
</dbReference>
<evidence type="ECO:0000313" key="3">
    <source>
        <dbReference type="Proteomes" id="UP001172101"/>
    </source>
</evidence>
<dbReference type="Pfam" id="PF26639">
    <property type="entry name" value="Het-6_barrel"/>
    <property type="match status" value="1"/>
</dbReference>
<dbReference type="InterPro" id="IPR052895">
    <property type="entry name" value="HetReg/Transcr_Mod"/>
</dbReference>
<keyword evidence="3" id="KW-1185">Reference proteome</keyword>
<proteinExistence type="predicted"/>
<reference evidence="2" key="1">
    <citation type="submission" date="2023-06" db="EMBL/GenBank/DDBJ databases">
        <title>Genome-scale phylogeny and comparative genomics of the fungal order Sordariales.</title>
        <authorList>
            <consortium name="Lawrence Berkeley National Laboratory"/>
            <person name="Hensen N."/>
            <person name="Bonometti L."/>
            <person name="Westerberg I."/>
            <person name="Brannstrom I.O."/>
            <person name="Guillou S."/>
            <person name="Cros-Aarteil S."/>
            <person name="Calhoun S."/>
            <person name="Haridas S."/>
            <person name="Kuo A."/>
            <person name="Mondo S."/>
            <person name="Pangilinan J."/>
            <person name="Riley R."/>
            <person name="LaButti K."/>
            <person name="Andreopoulos B."/>
            <person name="Lipzen A."/>
            <person name="Chen C."/>
            <person name="Yanf M."/>
            <person name="Daum C."/>
            <person name="Ng V."/>
            <person name="Clum A."/>
            <person name="Steindorff A."/>
            <person name="Ohm R."/>
            <person name="Martin F."/>
            <person name="Silar P."/>
            <person name="Natvig D."/>
            <person name="Lalanne C."/>
            <person name="Gautier V."/>
            <person name="Ament-velasquez S.L."/>
            <person name="Kruys A."/>
            <person name="Hutchinson M.I."/>
            <person name="Powell A.J."/>
            <person name="Barry K."/>
            <person name="Miller A.N."/>
            <person name="Grigoriev I.V."/>
            <person name="Debuchy R."/>
            <person name="Gladieux P."/>
            <person name="Thoren M.H."/>
            <person name="Johannesson H."/>
        </authorList>
    </citation>
    <scope>NUCLEOTIDE SEQUENCE</scope>
    <source>
        <strain evidence="2">SMH2392-1A</strain>
    </source>
</reference>